<keyword evidence="2" id="KW-0812">Transmembrane</keyword>
<gene>
    <name evidence="3" type="ORF">CCAM_LOCUS12175</name>
</gene>
<proteinExistence type="predicted"/>
<dbReference type="Proteomes" id="UP000595140">
    <property type="component" value="Unassembled WGS sequence"/>
</dbReference>
<keyword evidence="4" id="KW-1185">Reference proteome</keyword>
<organism evidence="3 4">
    <name type="scientific">Cuscuta campestris</name>
    <dbReference type="NCBI Taxonomy" id="132261"/>
    <lineage>
        <taxon>Eukaryota</taxon>
        <taxon>Viridiplantae</taxon>
        <taxon>Streptophyta</taxon>
        <taxon>Embryophyta</taxon>
        <taxon>Tracheophyta</taxon>
        <taxon>Spermatophyta</taxon>
        <taxon>Magnoliopsida</taxon>
        <taxon>eudicotyledons</taxon>
        <taxon>Gunneridae</taxon>
        <taxon>Pentapetalae</taxon>
        <taxon>asterids</taxon>
        <taxon>lamiids</taxon>
        <taxon>Solanales</taxon>
        <taxon>Convolvulaceae</taxon>
        <taxon>Cuscuteae</taxon>
        <taxon>Cuscuta</taxon>
        <taxon>Cuscuta subgen. Grammica</taxon>
        <taxon>Cuscuta sect. Cleistogrammica</taxon>
    </lineage>
</organism>
<evidence type="ECO:0000256" key="1">
    <source>
        <dbReference type="SAM" id="MobiDB-lite"/>
    </source>
</evidence>
<sequence>MYSASARQNVRYFRNELDCLQFRNVNTIKKAECRLGKVPGAVAAEVRENLRGALENFDHNENELLEDEEMHGDEDELDADEVETGPDFPQTDITQPGQSTQEDLFGKIPYSVPGISSMKLMGIDSDRLWEIFFQKAIPLGLLEVYIDSARAGGDEVGPSRRDDRVRSHGETIADEVIDNPDSDDDEEYIPSDDDIDTEEHWIHEMEAEAGVRGISRGVSDGPLAIGTVVDVVYASEPPNLNATPEETPRFNGLPIIYLVFMFMLFTTLFDNKFLTTYYRLVLPPKRPTDEIPRSGRRQCNRYQGEMDFRARR</sequence>
<feature type="transmembrane region" description="Helical" evidence="2">
    <location>
        <begin position="250"/>
        <end position="269"/>
    </location>
</feature>
<dbReference type="EMBL" id="OOIL02000889">
    <property type="protein sequence ID" value="VFQ70399.1"/>
    <property type="molecule type" value="Genomic_DNA"/>
</dbReference>
<dbReference type="AlphaFoldDB" id="A0A484L243"/>
<accession>A0A484L243</accession>
<evidence type="ECO:0000313" key="4">
    <source>
        <dbReference type="Proteomes" id="UP000595140"/>
    </source>
</evidence>
<name>A0A484L243_9ASTE</name>
<protein>
    <submittedName>
        <fullName evidence="3">Uncharacterized protein</fullName>
    </submittedName>
</protein>
<keyword evidence="2" id="KW-1133">Transmembrane helix</keyword>
<evidence type="ECO:0000256" key="2">
    <source>
        <dbReference type="SAM" id="Phobius"/>
    </source>
</evidence>
<feature type="region of interest" description="Disordered" evidence="1">
    <location>
        <begin position="289"/>
        <end position="312"/>
    </location>
</feature>
<evidence type="ECO:0000313" key="3">
    <source>
        <dbReference type="EMBL" id="VFQ70399.1"/>
    </source>
</evidence>
<keyword evidence="2" id="KW-0472">Membrane</keyword>
<reference evidence="3 4" key="1">
    <citation type="submission" date="2018-04" db="EMBL/GenBank/DDBJ databases">
        <authorList>
            <person name="Vogel A."/>
        </authorList>
    </citation>
    <scope>NUCLEOTIDE SEQUENCE [LARGE SCALE GENOMIC DNA]</scope>
</reference>